<dbReference type="InterPro" id="IPR036770">
    <property type="entry name" value="Ankyrin_rpt-contain_sf"/>
</dbReference>
<dbReference type="InterPro" id="IPR002110">
    <property type="entry name" value="Ankyrin_rpt"/>
</dbReference>
<comment type="caution">
    <text evidence="1">The sequence shown here is derived from an EMBL/GenBank/DDBJ whole genome shotgun (WGS) entry which is preliminary data.</text>
</comment>
<dbReference type="AlphaFoldDB" id="A0A821LY63"/>
<evidence type="ECO:0000313" key="1">
    <source>
        <dbReference type="EMBL" id="CAF4759176.1"/>
    </source>
</evidence>
<feature type="non-terminal residue" evidence="1">
    <location>
        <position position="1"/>
    </location>
</feature>
<dbReference type="Gene3D" id="1.25.40.20">
    <property type="entry name" value="Ankyrin repeat-containing domain"/>
    <property type="match status" value="1"/>
</dbReference>
<sequence length="72" mass="7809">ITIEFILLKDGFTPLAVSLQQGHDKVVAILLENDSKGSKVRLPALHIAAKKNDTKAAALLLQGESQPDLNYK</sequence>
<gene>
    <name evidence="1" type="ORF">OVN521_LOCUS50424</name>
</gene>
<reference evidence="1" key="1">
    <citation type="submission" date="2021-02" db="EMBL/GenBank/DDBJ databases">
        <authorList>
            <person name="Nowell W R."/>
        </authorList>
    </citation>
    <scope>NUCLEOTIDE SEQUENCE</scope>
</reference>
<proteinExistence type="predicted"/>
<dbReference type="Proteomes" id="UP000663866">
    <property type="component" value="Unassembled WGS sequence"/>
</dbReference>
<protein>
    <submittedName>
        <fullName evidence="1">Uncharacterized protein</fullName>
    </submittedName>
</protein>
<organism evidence="1 2">
    <name type="scientific">Rotaria magnacalcarata</name>
    <dbReference type="NCBI Taxonomy" id="392030"/>
    <lineage>
        <taxon>Eukaryota</taxon>
        <taxon>Metazoa</taxon>
        <taxon>Spiralia</taxon>
        <taxon>Gnathifera</taxon>
        <taxon>Rotifera</taxon>
        <taxon>Eurotatoria</taxon>
        <taxon>Bdelloidea</taxon>
        <taxon>Philodinida</taxon>
        <taxon>Philodinidae</taxon>
        <taxon>Rotaria</taxon>
    </lineage>
</organism>
<dbReference type="EMBL" id="CAJOBG010115998">
    <property type="protein sequence ID" value="CAF4759176.1"/>
    <property type="molecule type" value="Genomic_DNA"/>
</dbReference>
<evidence type="ECO:0000313" key="2">
    <source>
        <dbReference type="Proteomes" id="UP000663866"/>
    </source>
</evidence>
<accession>A0A821LY63</accession>
<dbReference type="SUPFAM" id="SSF48403">
    <property type="entry name" value="Ankyrin repeat"/>
    <property type="match status" value="1"/>
</dbReference>
<name>A0A821LY63_9BILA</name>
<dbReference type="Pfam" id="PF12796">
    <property type="entry name" value="Ank_2"/>
    <property type="match status" value="1"/>
</dbReference>
<keyword evidence="2" id="KW-1185">Reference proteome</keyword>
<feature type="non-terminal residue" evidence="1">
    <location>
        <position position="72"/>
    </location>
</feature>